<gene>
    <name evidence="1" type="ORF">HKB16_06930</name>
</gene>
<keyword evidence="1" id="KW-0378">Hydrolase</keyword>
<dbReference type="GO" id="GO:0016787">
    <property type="term" value="F:hydrolase activity"/>
    <property type="evidence" value="ECO:0007669"/>
    <property type="project" value="UniProtKB-KW"/>
</dbReference>
<dbReference type="InterPro" id="IPR029058">
    <property type="entry name" value="AB_hydrolase_fold"/>
</dbReference>
<name>A0A7Y0XBE6_VIBPH</name>
<dbReference type="EMBL" id="JABCLB010000873">
    <property type="protein sequence ID" value="NMU82613.1"/>
    <property type="molecule type" value="Genomic_DNA"/>
</dbReference>
<evidence type="ECO:0000313" key="1">
    <source>
        <dbReference type="EMBL" id="NMU82613.1"/>
    </source>
</evidence>
<comment type="caution">
    <text evidence="1">The sequence shown here is derived from an EMBL/GenBank/DDBJ whole genome shotgun (WGS) entry which is preliminary data.</text>
</comment>
<dbReference type="InterPro" id="IPR010520">
    <property type="entry name" value="FrsA-like"/>
</dbReference>
<dbReference type="Proteomes" id="UP000518904">
    <property type="component" value="Unassembled WGS sequence"/>
</dbReference>
<dbReference type="AlphaFoldDB" id="A0A7Y0XBE6"/>
<dbReference type="Pfam" id="PF06500">
    <property type="entry name" value="FrsA-like"/>
    <property type="match status" value="1"/>
</dbReference>
<proteinExistence type="predicted"/>
<protein>
    <submittedName>
        <fullName evidence="1">Alpha/beta hydrolase</fullName>
    </submittedName>
</protein>
<organism evidence="1 2">
    <name type="scientific">Vibrio parahaemolyticus</name>
    <dbReference type="NCBI Taxonomy" id="670"/>
    <lineage>
        <taxon>Bacteria</taxon>
        <taxon>Pseudomonadati</taxon>
        <taxon>Pseudomonadota</taxon>
        <taxon>Gammaproteobacteria</taxon>
        <taxon>Vibrionales</taxon>
        <taxon>Vibrionaceae</taxon>
        <taxon>Vibrio</taxon>
    </lineage>
</organism>
<evidence type="ECO:0000313" key="2">
    <source>
        <dbReference type="Proteomes" id="UP000518904"/>
    </source>
</evidence>
<accession>A0A7Y0XBE6</accession>
<sequence>ALGAPVHDIFTSPQKLQKMPKMYLDLLASRLGKNAVDINSMAGQMMAWSLKVQGFLSSRKTKVPILALSLEGDPVSPHSDNQLVAL</sequence>
<feature type="non-terminal residue" evidence="1">
    <location>
        <position position="1"/>
    </location>
</feature>
<feature type="non-terminal residue" evidence="1">
    <location>
        <position position="86"/>
    </location>
</feature>
<dbReference type="Gene3D" id="3.40.50.1820">
    <property type="entry name" value="alpha/beta hydrolase"/>
    <property type="match status" value="1"/>
</dbReference>
<reference evidence="1 2" key="1">
    <citation type="submission" date="2020-04" db="EMBL/GenBank/DDBJ databases">
        <title>Whole-genome sequencing of Vibrio spp. from China reveals different genetic environments of blaCTX-M-14 among diverse lineages.</title>
        <authorList>
            <person name="Zheng Z."/>
            <person name="Ye L."/>
            <person name="Chen S."/>
        </authorList>
    </citation>
    <scope>NUCLEOTIDE SEQUENCE [LARGE SCALE GENOMIC DNA]</scope>
    <source>
        <strain evidence="1 2">Vb0551</strain>
    </source>
</reference>